<evidence type="ECO:0000313" key="1">
    <source>
        <dbReference type="EMBL" id="CAF1157982.1"/>
    </source>
</evidence>
<dbReference type="Proteomes" id="UP000677228">
    <property type="component" value="Unassembled WGS sequence"/>
</dbReference>
<dbReference type="Proteomes" id="UP000682733">
    <property type="component" value="Unassembled WGS sequence"/>
</dbReference>
<organism evidence="1 3">
    <name type="scientific">Didymodactylos carnosus</name>
    <dbReference type="NCBI Taxonomy" id="1234261"/>
    <lineage>
        <taxon>Eukaryota</taxon>
        <taxon>Metazoa</taxon>
        <taxon>Spiralia</taxon>
        <taxon>Gnathifera</taxon>
        <taxon>Rotifera</taxon>
        <taxon>Eurotatoria</taxon>
        <taxon>Bdelloidea</taxon>
        <taxon>Philodinida</taxon>
        <taxon>Philodinidae</taxon>
        <taxon>Didymodactylos</taxon>
    </lineage>
</organism>
<accession>A0A8S2EIN9</accession>
<dbReference type="EMBL" id="CAJNOK010012192">
    <property type="protein sequence ID" value="CAF1157982.1"/>
    <property type="molecule type" value="Genomic_DNA"/>
</dbReference>
<evidence type="ECO:0000313" key="3">
    <source>
        <dbReference type="Proteomes" id="UP000677228"/>
    </source>
</evidence>
<dbReference type="AlphaFoldDB" id="A0A8S2EIN9"/>
<name>A0A8S2EIN9_9BILA</name>
<proteinExistence type="predicted"/>
<evidence type="ECO:0000313" key="2">
    <source>
        <dbReference type="EMBL" id="CAF3969459.1"/>
    </source>
</evidence>
<comment type="caution">
    <text evidence="1">The sequence shown here is derived from an EMBL/GenBank/DDBJ whole genome shotgun (WGS) entry which is preliminary data.</text>
</comment>
<reference evidence="1" key="1">
    <citation type="submission" date="2021-02" db="EMBL/GenBank/DDBJ databases">
        <authorList>
            <person name="Nowell W R."/>
        </authorList>
    </citation>
    <scope>NUCLEOTIDE SEQUENCE</scope>
</reference>
<gene>
    <name evidence="1" type="ORF">OVA965_LOCUS21942</name>
    <name evidence="2" type="ORF">TMI583_LOCUS22652</name>
</gene>
<dbReference type="EMBL" id="CAJOBA010033714">
    <property type="protein sequence ID" value="CAF3969459.1"/>
    <property type="molecule type" value="Genomic_DNA"/>
</dbReference>
<protein>
    <submittedName>
        <fullName evidence="1">Uncharacterized protein</fullName>
    </submittedName>
</protein>
<sequence>MFYYYPNGLFLEADLAQHITNVPQSTSLTSPSVPLAIILTTDTPILASERLLPAITISASATASNDQIVGKNLFILFTNLLLFHDNIGELPSLYTGDGTLEYVPLKLRRAIVEGADINLAQILIPYEGIQTVREVETVATCVYLKQTTDPRINKIRTLREFIIPFVISTARVTLIQTDVES</sequence>